<sequence>MGKCLSNVFRFRSRRSKKQQCQDQEIELAIAPRSPTPTASLVSEPTYTQTQAAEQSLEDCLPPQNERSVWQDEHDRSCFILEALIFISGNGTFNLEDKSIALRYSKSNDKWRARLVTIFNGEVFGPQLESDIPRPSQREAFLDLKDEVRNRFKRLINTYLPEADPSDLVQRLELLRGERRREDNIFQKVKPSRTSTLPSPSPPAAVLTSKWDRLVKTFRGNTKPLGAGRVKCLEAATPSVSDASLPSPTTAGNVIGEYQSKPSLKALSKRPVRDHGPSSKTATNQDLSAEQQQQMIRARSTQYCQDLLKEKARIWQNMLSECKEGTCTHQEPPEEILYETIQRRQQCIALSMNNYDAGWLLSLPISHIYYWRRFPDIKPPREPYQLAPTPLIPKKDSIPRRPNTRLPSPRRRRRPCRVHTEMSGLMSVPDQGLSPQSQTFYQTTPQPVNMGGQIFPSPVQGNMGGRTPFHDSTYDPQAGRNRAFQKATPQPVMTQERTFAPEPPPVQTHMSSRTSFPDLGGDLYEDISPMTKPERPRSVAVKQKTCSPQRVIKRVSFPDLEDDPQVGSSKTFQREKPQSAVDGQEFSPELPKVQKYVGKTVSFPDLDSESQRTSESEEPQSTAKKGQESSPKPPRIDKPVVKRVSIQDSDCESQSGSRTSQSGSSQSAREHLSEERSPPSKKLLEPTEGELTLFPDLEDDEPEVESGTASKRQTIDNKTPSKPDLPEIPQVESKSKSDVGPNVERSEALRLSRRRYKCRSKPNLSRNQQAESSSKEAIDPQVESSKAAAQRAADVSTPPSPVLSQLLQARSSRGAVGQGPTPHCGTNTNKPSCLKLSKAPMVEENVQRPQTTRQASIASRSHPLPQDHMAADVPWIKQPQMVHQPSMTSLPQDSVMGGFEMAQQLHREFLHQQQMHHFQQQQYFFKQSQHLASTQPQMEYPQQPQTQYMQQPQSQYMQQPQSQYVAQPRPYIQPQQQQYIEPQQQHQDQPQLQGYTRQPGQGYYEPVHYYIKEARKPGMLIQPPNMAHTPSHQVPPKRRPLPGDRDWVRSLRPAKSFNEEALRYREAQNWASHYDKLNQMFDSKYYTAGDLGKIRTAFRPSWY</sequence>
<feature type="compositionally biased region" description="Polar residues" evidence="1">
    <location>
        <begin position="238"/>
        <end position="252"/>
    </location>
</feature>
<feature type="compositionally biased region" description="Polar residues" evidence="1">
    <location>
        <begin position="278"/>
        <end position="294"/>
    </location>
</feature>
<organism evidence="2 3">
    <name type="scientific">Zasmidium cellare ATCC 36951</name>
    <dbReference type="NCBI Taxonomy" id="1080233"/>
    <lineage>
        <taxon>Eukaryota</taxon>
        <taxon>Fungi</taxon>
        <taxon>Dikarya</taxon>
        <taxon>Ascomycota</taxon>
        <taxon>Pezizomycotina</taxon>
        <taxon>Dothideomycetes</taxon>
        <taxon>Dothideomycetidae</taxon>
        <taxon>Mycosphaerellales</taxon>
        <taxon>Mycosphaerellaceae</taxon>
        <taxon>Zasmidium</taxon>
    </lineage>
</organism>
<evidence type="ECO:0000256" key="1">
    <source>
        <dbReference type="SAM" id="MobiDB-lite"/>
    </source>
</evidence>
<dbReference type="RefSeq" id="XP_033674053.1">
    <property type="nucleotide sequence ID" value="XM_033811295.1"/>
</dbReference>
<accession>A0A6A6D152</accession>
<feature type="compositionally biased region" description="Basic residues" evidence="1">
    <location>
        <begin position="751"/>
        <end position="760"/>
    </location>
</feature>
<dbReference type="Proteomes" id="UP000799537">
    <property type="component" value="Unassembled WGS sequence"/>
</dbReference>
<dbReference type="EMBL" id="ML993580">
    <property type="protein sequence ID" value="KAF2173164.1"/>
    <property type="molecule type" value="Genomic_DNA"/>
</dbReference>
<feature type="compositionally biased region" description="Polar residues" evidence="1">
    <location>
        <begin position="619"/>
        <end position="630"/>
    </location>
</feature>
<feature type="region of interest" description="Disordered" evidence="1">
    <location>
        <begin position="237"/>
        <end position="294"/>
    </location>
</feature>
<feature type="region of interest" description="Disordered" evidence="1">
    <location>
        <begin position="1026"/>
        <end position="1045"/>
    </location>
</feature>
<evidence type="ECO:0000313" key="3">
    <source>
        <dbReference type="Proteomes" id="UP000799537"/>
    </source>
</evidence>
<feature type="compositionally biased region" description="Polar residues" evidence="1">
    <location>
        <begin position="847"/>
        <end position="859"/>
    </location>
</feature>
<feature type="compositionally biased region" description="Polar residues" evidence="1">
    <location>
        <begin position="802"/>
        <end position="811"/>
    </location>
</feature>
<feature type="compositionally biased region" description="Low complexity" evidence="1">
    <location>
        <begin position="653"/>
        <end position="667"/>
    </location>
</feature>
<proteinExistence type="predicted"/>
<feature type="region of interest" description="Disordered" evidence="1">
    <location>
        <begin position="977"/>
        <end position="998"/>
    </location>
</feature>
<gene>
    <name evidence="2" type="ORF">M409DRAFT_49646</name>
</gene>
<feature type="compositionally biased region" description="Polar residues" evidence="1">
    <location>
        <begin position="762"/>
        <end position="772"/>
    </location>
</feature>
<dbReference type="GeneID" id="54564567"/>
<feature type="compositionally biased region" description="Low complexity" evidence="1">
    <location>
        <begin position="977"/>
        <end position="993"/>
    </location>
</feature>
<reference evidence="2" key="1">
    <citation type="journal article" date="2020" name="Stud. Mycol.">
        <title>101 Dothideomycetes genomes: a test case for predicting lifestyles and emergence of pathogens.</title>
        <authorList>
            <person name="Haridas S."/>
            <person name="Albert R."/>
            <person name="Binder M."/>
            <person name="Bloem J."/>
            <person name="Labutti K."/>
            <person name="Salamov A."/>
            <person name="Andreopoulos B."/>
            <person name="Baker S."/>
            <person name="Barry K."/>
            <person name="Bills G."/>
            <person name="Bluhm B."/>
            <person name="Cannon C."/>
            <person name="Castanera R."/>
            <person name="Culley D."/>
            <person name="Daum C."/>
            <person name="Ezra D."/>
            <person name="Gonzalez J."/>
            <person name="Henrissat B."/>
            <person name="Kuo A."/>
            <person name="Liang C."/>
            <person name="Lipzen A."/>
            <person name="Lutzoni F."/>
            <person name="Magnuson J."/>
            <person name="Mondo S."/>
            <person name="Nolan M."/>
            <person name="Ohm R."/>
            <person name="Pangilinan J."/>
            <person name="Park H.-J."/>
            <person name="Ramirez L."/>
            <person name="Alfaro M."/>
            <person name="Sun H."/>
            <person name="Tritt A."/>
            <person name="Yoshinaga Y."/>
            <person name="Zwiers L.-H."/>
            <person name="Turgeon B."/>
            <person name="Goodwin S."/>
            <person name="Spatafora J."/>
            <person name="Crous P."/>
            <person name="Grigoriev I."/>
        </authorList>
    </citation>
    <scope>NUCLEOTIDE SEQUENCE</scope>
    <source>
        <strain evidence="2">ATCC 36951</strain>
    </source>
</reference>
<feature type="compositionally biased region" description="Basic and acidic residues" evidence="1">
    <location>
        <begin position="713"/>
        <end position="725"/>
    </location>
</feature>
<name>A0A6A6D152_ZASCE</name>
<feature type="region of interest" description="Disordered" evidence="1">
    <location>
        <begin position="528"/>
        <end position="865"/>
    </location>
</feature>
<feature type="compositionally biased region" description="Basic and acidic residues" evidence="1">
    <location>
        <begin position="668"/>
        <end position="685"/>
    </location>
</feature>
<feature type="region of interest" description="Disordered" evidence="1">
    <location>
        <begin position="930"/>
        <end position="965"/>
    </location>
</feature>
<evidence type="ECO:0000313" key="2">
    <source>
        <dbReference type="EMBL" id="KAF2173164.1"/>
    </source>
</evidence>
<protein>
    <submittedName>
        <fullName evidence="2">Uncharacterized protein</fullName>
    </submittedName>
</protein>
<keyword evidence="3" id="KW-1185">Reference proteome</keyword>
<feature type="region of interest" description="Disordered" evidence="1">
    <location>
        <begin position="388"/>
        <end position="415"/>
    </location>
</feature>
<dbReference type="AlphaFoldDB" id="A0A6A6D152"/>